<dbReference type="EMBL" id="BEYU01000196">
    <property type="protein sequence ID" value="GBG34472.1"/>
    <property type="molecule type" value="Genomic_DNA"/>
</dbReference>
<organism evidence="2 3">
    <name type="scientific">Hondaea fermentalgiana</name>
    <dbReference type="NCBI Taxonomy" id="2315210"/>
    <lineage>
        <taxon>Eukaryota</taxon>
        <taxon>Sar</taxon>
        <taxon>Stramenopiles</taxon>
        <taxon>Bigyra</taxon>
        <taxon>Labyrinthulomycetes</taxon>
        <taxon>Thraustochytrida</taxon>
        <taxon>Thraustochytriidae</taxon>
        <taxon>Hondaea</taxon>
    </lineage>
</organism>
<accession>A0A2R5GUD4</accession>
<protein>
    <submittedName>
        <fullName evidence="2">Uncharacterized protein</fullName>
    </submittedName>
</protein>
<reference evidence="2 3" key="1">
    <citation type="submission" date="2017-12" db="EMBL/GenBank/DDBJ databases">
        <title>Sequencing, de novo assembly and annotation of complete genome of a new Thraustochytrid species, strain FCC1311.</title>
        <authorList>
            <person name="Sedici K."/>
            <person name="Godart F."/>
            <person name="Aiese Cigliano R."/>
            <person name="Sanseverino W."/>
            <person name="Barakat M."/>
            <person name="Ortet P."/>
            <person name="Marechal E."/>
            <person name="Cagnac O."/>
            <person name="Amato A."/>
        </authorList>
    </citation>
    <scope>NUCLEOTIDE SEQUENCE [LARGE SCALE GENOMIC DNA]</scope>
</reference>
<dbReference type="AlphaFoldDB" id="A0A2R5GUD4"/>
<feature type="region of interest" description="Disordered" evidence="1">
    <location>
        <begin position="177"/>
        <end position="239"/>
    </location>
</feature>
<dbReference type="InParanoid" id="A0A2R5GUD4"/>
<dbReference type="Proteomes" id="UP000241890">
    <property type="component" value="Unassembled WGS sequence"/>
</dbReference>
<keyword evidence="3" id="KW-1185">Reference proteome</keyword>
<feature type="compositionally biased region" description="Low complexity" evidence="1">
    <location>
        <begin position="7"/>
        <end position="28"/>
    </location>
</feature>
<evidence type="ECO:0000313" key="3">
    <source>
        <dbReference type="Proteomes" id="UP000241890"/>
    </source>
</evidence>
<evidence type="ECO:0000313" key="2">
    <source>
        <dbReference type="EMBL" id="GBG34472.1"/>
    </source>
</evidence>
<feature type="region of interest" description="Disordered" evidence="1">
    <location>
        <begin position="85"/>
        <end position="109"/>
    </location>
</feature>
<gene>
    <name evidence="2" type="ORF">FCC1311_106962</name>
</gene>
<feature type="compositionally biased region" description="Basic and acidic residues" evidence="1">
    <location>
        <begin position="214"/>
        <end position="239"/>
    </location>
</feature>
<feature type="region of interest" description="Disordered" evidence="1">
    <location>
        <begin position="1"/>
        <end position="36"/>
    </location>
</feature>
<proteinExistence type="predicted"/>
<sequence length="239" mass="26329">MSGPEESSAAARRSGARGDTAAAASSSTDFEHERDPRCSYFEELSRRCGSVEDPNAEAGRRMECKMLRKLLRRCPGQPVEEVERVEETTSHEGSNGIVDFGFSSSSSSRQIPGNLGDLMEDFYRGMHPGGGMHSDADRGGMHPGSDGVVDPFDLMQRGIDEIFHELGRATGELFRPAFGGGSSNDGGDDDGAGASRCWPGARQDVPPHYRHRYHSEQTQDKYQDHANRRRWEAYKSEDV</sequence>
<evidence type="ECO:0000256" key="1">
    <source>
        <dbReference type="SAM" id="MobiDB-lite"/>
    </source>
</evidence>
<comment type="caution">
    <text evidence="2">The sequence shown here is derived from an EMBL/GenBank/DDBJ whole genome shotgun (WGS) entry which is preliminary data.</text>
</comment>
<name>A0A2R5GUD4_9STRA</name>